<keyword evidence="2" id="KW-1185">Reference proteome</keyword>
<sequence>MYIGLGEMKEEAMLELERIRYGKKTVIKDQDLEVVIVIPISSEEKPGEETPTPVSAEEIESEKKEALEIFLVKPLIKQFAEIESSIDKSIVVSTSVNPLNYVSPVMYNPKDFSKIALRDVEKSVHTASAASSIIVDVLKKVPLIEFEKAEFVKMLRIEKVVDIEVEPSIKILDYVAHPRLAFHQLHKINYVRVDKEVGAKILRIQSLAGDVESASDEVLLEHEDVVKHFFNSSLSRMVMDRPFLILARKPMVFKERFEYIEFLKRLLRELYRVCAGGLPTPIDIRTAFEEIKLDVEAGKHIYVIDVDEAFQREVKDDVAKYVADRLRELYSQGLGFLIFYGSQDKLIKLKESLRKVLCKTVQPVEIAVLENWRIYGLANLVWGKVGFELAEIENMREDVDLDSYAVKLEEEFYRKIVMLASDLDIIISVEPSKRDEERLGGESLLHYSVKAFVVKYLKEHEKIPDHNIFTEYAIGDIVVDVYTKHSKYGDLAIEVETLYGTTIPLLKLRNTIEARLSKGLRLWIVIPNPQLMLFLTDISKLRSIYRKRYGEQVEFYTLDIEKGVLVKLSEIVKKVKQLITLQRESSNN</sequence>
<name>A0ABD4Z866_9CREN</name>
<gene>
    <name evidence="1" type="ORF">QPL79_05915</name>
</gene>
<evidence type="ECO:0000313" key="2">
    <source>
        <dbReference type="Proteomes" id="UP001529235"/>
    </source>
</evidence>
<dbReference type="AlphaFoldDB" id="A0ABD4Z866"/>
<comment type="caution">
    <text evidence="1">The sequence shown here is derived from an EMBL/GenBank/DDBJ whole genome shotgun (WGS) entry which is preliminary data.</text>
</comment>
<accession>A0ABD4Z866</accession>
<dbReference type="RefSeq" id="WP_285273879.1">
    <property type="nucleotide sequence ID" value="NZ_JASNVW010000003.1"/>
</dbReference>
<organism evidence="1 2">
    <name type="scientific">Ignisphaera cupida</name>
    <dbReference type="NCBI Taxonomy" id="3050454"/>
    <lineage>
        <taxon>Archaea</taxon>
        <taxon>Thermoproteota</taxon>
        <taxon>Thermoprotei</taxon>
        <taxon>Desulfurococcales</taxon>
        <taxon>Desulfurococcaceae</taxon>
        <taxon>Ignisphaera</taxon>
    </lineage>
</organism>
<dbReference type="Proteomes" id="UP001529235">
    <property type="component" value="Unassembled WGS sequence"/>
</dbReference>
<protein>
    <submittedName>
        <fullName evidence="1">Uncharacterized protein</fullName>
    </submittedName>
</protein>
<proteinExistence type="predicted"/>
<reference evidence="1 2" key="1">
    <citation type="submission" date="2023-05" db="EMBL/GenBank/DDBJ databases">
        <title>A new hyperthermophilic archaea 'Ignisphaera cupida' sp. nov. and description of the family 'Ignisphaeraceae' fam. nov.</title>
        <authorList>
            <person name="Podosokorskaya O.A."/>
            <person name="Elcheninov A.G."/>
            <person name="Klukina A."/>
            <person name="Merkel A.Y."/>
        </authorList>
    </citation>
    <scope>NUCLEOTIDE SEQUENCE [LARGE SCALE GENOMIC DNA]</scope>
    <source>
        <strain evidence="1 2">4213-co</strain>
    </source>
</reference>
<evidence type="ECO:0000313" key="1">
    <source>
        <dbReference type="EMBL" id="MDK6028894.1"/>
    </source>
</evidence>
<dbReference type="EMBL" id="JASNVW010000003">
    <property type="protein sequence ID" value="MDK6028894.1"/>
    <property type="molecule type" value="Genomic_DNA"/>
</dbReference>